<feature type="compositionally biased region" description="Basic residues" evidence="1">
    <location>
        <begin position="30"/>
        <end position="39"/>
    </location>
</feature>
<dbReference type="Proteomes" id="UP000694287">
    <property type="component" value="Unassembled WGS sequence"/>
</dbReference>
<feature type="compositionally biased region" description="Basic and acidic residues" evidence="1">
    <location>
        <begin position="93"/>
        <end position="113"/>
    </location>
</feature>
<evidence type="ECO:0000313" key="2">
    <source>
        <dbReference type="EMBL" id="MBW0137034.1"/>
    </source>
</evidence>
<dbReference type="EMBL" id="JADQDK010000001">
    <property type="protein sequence ID" value="MBW0137034.1"/>
    <property type="molecule type" value="Genomic_DNA"/>
</dbReference>
<keyword evidence="3" id="KW-1185">Reference proteome</keyword>
<dbReference type="RefSeq" id="WP_218601818.1">
    <property type="nucleotide sequence ID" value="NZ_JADQDJ010000035.1"/>
</dbReference>
<feature type="region of interest" description="Disordered" evidence="1">
    <location>
        <begin position="30"/>
        <end position="152"/>
    </location>
</feature>
<protein>
    <submittedName>
        <fullName evidence="2">Uncharacterized protein</fullName>
    </submittedName>
</protein>
<accession>A0ABS6UXT1</accession>
<organism evidence="2 3">
    <name type="scientific">Pseudonocardia abyssalis</name>
    <dbReference type="NCBI Taxonomy" id="2792008"/>
    <lineage>
        <taxon>Bacteria</taxon>
        <taxon>Bacillati</taxon>
        <taxon>Actinomycetota</taxon>
        <taxon>Actinomycetes</taxon>
        <taxon>Pseudonocardiales</taxon>
        <taxon>Pseudonocardiaceae</taxon>
        <taxon>Pseudonocardia</taxon>
    </lineage>
</organism>
<evidence type="ECO:0000313" key="3">
    <source>
        <dbReference type="Proteomes" id="UP000694287"/>
    </source>
</evidence>
<name>A0ABS6UXT1_9PSEU</name>
<sequence length="152" mass="16046">MPERATRRRLDGLAQQPGLALGECAAVLRPHRATAHRQPGRGGDAERRGQPRGQHLDGAVGLAQGQPAVRRGVTQGGGVAQGRGLAEPPASDDEGHPPPRRDPQQLDHPRAVEHSGIVLVTRHAGASASGAGTGRIPRSRCRGRSPQPRRVR</sequence>
<comment type="caution">
    <text evidence="2">The sequence shown here is derived from an EMBL/GenBank/DDBJ whole genome shotgun (WGS) entry which is preliminary data.</text>
</comment>
<evidence type="ECO:0000256" key="1">
    <source>
        <dbReference type="SAM" id="MobiDB-lite"/>
    </source>
</evidence>
<gene>
    <name evidence="2" type="ORF">I4I81_22610</name>
</gene>
<reference evidence="2 3" key="1">
    <citation type="submission" date="2020-11" db="EMBL/GenBank/DDBJ databases">
        <title>Pseudonocardia abyssalis sp. nov. and Pseudonocardia oceani sp. nov., description and phylogenomic analysis of two novel actinomycetes isolated from the deep Southern Ocean.</title>
        <authorList>
            <person name="Parra J."/>
        </authorList>
    </citation>
    <scope>NUCLEOTIDE SEQUENCE [LARGE SCALE GENOMIC DNA]</scope>
    <source>
        <strain evidence="2 3">KRD-168</strain>
    </source>
</reference>
<feature type="compositionally biased region" description="Basic residues" evidence="1">
    <location>
        <begin position="137"/>
        <end position="152"/>
    </location>
</feature>
<proteinExistence type="predicted"/>